<evidence type="ECO:0000313" key="3">
    <source>
        <dbReference type="EMBL" id="BAC45063.1"/>
    </source>
</evidence>
<accession>Q8GRX6</accession>
<proteinExistence type="predicted"/>
<name>Q8GRX6_ORYSJ</name>
<sequence>MRTATAAVGDERGGGGGLRRRRWGMDAAAAASSTGDGCGGESRYGGGAIPLGDDIPSPSIPENRKGSQKFHRKGLKGADGLKRMARNQQLLIRSFPFSPFLPVASSSGYFFSPAVAPAAVRRRRQRRLLQGGGGVEGLDSLVGSLHALEVCCHGTLGAEDGFGGGGRLARELKEGVRRAGRKLEEGAGQLCQEP</sequence>
<organism evidence="2 4">
    <name type="scientific">Oryza sativa subsp. japonica</name>
    <name type="common">Rice</name>
    <dbReference type="NCBI Taxonomy" id="39947"/>
    <lineage>
        <taxon>Eukaryota</taxon>
        <taxon>Viridiplantae</taxon>
        <taxon>Streptophyta</taxon>
        <taxon>Embryophyta</taxon>
        <taxon>Tracheophyta</taxon>
        <taxon>Spermatophyta</taxon>
        <taxon>Magnoliopsida</taxon>
        <taxon>Liliopsida</taxon>
        <taxon>Poales</taxon>
        <taxon>Poaceae</taxon>
        <taxon>BOP clade</taxon>
        <taxon>Oryzoideae</taxon>
        <taxon>Oryzeae</taxon>
        <taxon>Oryzinae</taxon>
        <taxon>Oryza</taxon>
        <taxon>Oryza sativa</taxon>
    </lineage>
</organism>
<dbReference type="Proteomes" id="UP000000763">
    <property type="component" value="Chromosome 7"/>
</dbReference>
<feature type="compositionally biased region" description="Gly residues" evidence="1">
    <location>
        <begin position="36"/>
        <end position="49"/>
    </location>
</feature>
<evidence type="ECO:0000313" key="4">
    <source>
        <dbReference type="Proteomes" id="UP000000763"/>
    </source>
</evidence>
<reference evidence="4" key="4">
    <citation type="journal article" date="2008" name="Nucleic Acids Res.">
        <title>The rice annotation project database (RAP-DB): 2008 update.</title>
        <authorList>
            <consortium name="The rice annotation project (RAP)"/>
        </authorList>
    </citation>
    <scope>GENOME REANNOTATION</scope>
    <source>
        <strain evidence="4">cv. Nipponbare</strain>
    </source>
</reference>
<reference evidence="4" key="3">
    <citation type="journal article" date="2005" name="Nature">
        <title>The map-based sequence of the rice genome.</title>
        <authorList>
            <consortium name="International rice genome sequencing project (IRGSP)"/>
            <person name="Matsumoto T."/>
            <person name="Wu J."/>
            <person name="Kanamori H."/>
            <person name="Katayose Y."/>
            <person name="Fujisawa M."/>
            <person name="Namiki N."/>
            <person name="Mizuno H."/>
            <person name="Yamamoto K."/>
            <person name="Antonio B.A."/>
            <person name="Baba T."/>
            <person name="Sakata K."/>
            <person name="Nagamura Y."/>
            <person name="Aoki H."/>
            <person name="Arikawa K."/>
            <person name="Arita K."/>
            <person name="Bito T."/>
            <person name="Chiden Y."/>
            <person name="Fujitsuka N."/>
            <person name="Fukunaka R."/>
            <person name="Hamada M."/>
            <person name="Harada C."/>
            <person name="Hayashi A."/>
            <person name="Hijishita S."/>
            <person name="Honda M."/>
            <person name="Hosokawa S."/>
            <person name="Ichikawa Y."/>
            <person name="Idonuma A."/>
            <person name="Iijima M."/>
            <person name="Ikeda M."/>
            <person name="Ikeno M."/>
            <person name="Ito K."/>
            <person name="Ito S."/>
            <person name="Ito T."/>
            <person name="Ito Y."/>
            <person name="Ito Y."/>
            <person name="Iwabuchi A."/>
            <person name="Kamiya K."/>
            <person name="Karasawa W."/>
            <person name="Kurita K."/>
            <person name="Katagiri S."/>
            <person name="Kikuta A."/>
            <person name="Kobayashi H."/>
            <person name="Kobayashi N."/>
            <person name="Machita K."/>
            <person name="Maehara T."/>
            <person name="Masukawa M."/>
            <person name="Mizubayashi T."/>
            <person name="Mukai Y."/>
            <person name="Nagasaki H."/>
            <person name="Nagata Y."/>
            <person name="Naito S."/>
            <person name="Nakashima M."/>
            <person name="Nakama Y."/>
            <person name="Nakamichi Y."/>
            <person name="Nakamura M."/>
            <person name="Meguro A."/>
            <person name="Negishi M."/>
            <person name="Ohta I."/>
            <person name="Ohta T."/>
            <person name="Okamoto M."/>
            <person name="Ono N."/>
            <person name="Saji S."/>
            <person name="Sakaguchi M."/>
            <person name="Sakai K."/>
            <person name="Shibata M."/>
            <person name="Shimokawa T."/>
            <person name="Song J."/>
            <person name="Takazaki Y."/>
            <person name="Terasawa K."/>
            <person name="Tsugane M."/>
            <person name="Tsuji K."/>
            <person name="Ueda S."/>
            <person name="Waki K."/>
            <person name="Yamagata H."/>
            <person name="Yamamoto M."/>
            <person name="Yamamoto S."/>
            <person name="Yamane H."/>
            <person name="Yoshiki S."/>
            <person name="Yoshihara R."/>
            <person name="Yukawa K."/>
            <person name="Zhong H."/>
            <person name="Yano M."/>
            <person name="Yuan Q."/>
            <person name="Ouyang S."/>
            <person name="Liu J."/>
            <person name="Jones K.M."/>
            <person name="Gansberger K."/>
            <person name="Moffat K."/>
            <person name="Hill J."/>
            <person name="Bera J."/>
            <person name="Fadrosh D."/>
            <person name="Jin S."/>
            <person name="Johri S."/>
            <person name="Kim M."/>
            <person name="Overton L."/>
            <person name="Reardon M."/>
            <person name="Tsitrin T."/>
            <person name="Vuong H."/>
            <person name="Weaver B."/>
            <person name="Ciecko A."/>
            <person name="Tallon L."/>
            <person name="Jackson J."/>
            <person name="Pai G."/>
            <person name="Aken S.V."/>
            <person name="Utterback T."/>
            <person name="Reidmuller S."/>
            <person name="Feldblyum T."/>
            <person name="Hsiao J."/>
            <person name="Zismann V."/>
            <person name="Iobst S."/>
            <person name="de Vazeille A.R."/>
            <person name="Buell C.R."/>
            <person name="Ying K."/>
            <person name="Li Y."/>
            <person name="Lu T."/>
            <person name="Huang Y."/>
            <person name="Zhao Q."/>
            <person name="Feng Q."/>
            <person name="Zhang L."/>
            <person name="Zhu J."/>
            <person name="Weng Q."/>
            <person name="Mu J."/>
            <person name="Lu Y."/>
            <person name="Fan D."/>
            <person name="Liu Y."/>
            <person name="Guan J."/>
            <person name="Zhang Y."/>
            <person name="Yu S."/>
            <person name="Liu X."/>
            <person name="Zhang Y."/>
            <person name="Hong G."/>
            <person name="Han B."/>
            <person name="Choisne N."/>
            <person name="Demange N."/>
            <person name="Orjeda G."/>
            <person name="Samain S."/>
            <person name="Cattolico L."/>
            <person name="Pelletier E."/>
            <person name="Couloux A."/>
            <person name="Segurens B."/>
            <person name="Wincker P."/>
            <person name="D'Hont A."/>
            <person name="Scarpelli C."/>
            <person name="Weissenbach J."/>
            <person name="Salanoubat M."/>
            <person name="Quetier F."/>
            <person name="Yu Y."/>
            <person name="Kim H.R."/>
            <person name="Rambo T."/>
            <person name="Currie J."/>
            <person name="Collura K."/>
            <person name="Luo M."/>
            <person name="Yang T."/>
            <person name="Ammiraju J.S.S."/>
            <person name="Engler F."/>
            <person name="Soderlund C."/>
            <person name="Wing R.A."/>
            <person name="Palmer L.E."/>
            <person name="de la Bastide M."/>
            <person name="Spiegel L."/>
            <person name="Nascimento L."/>
            <person name="Zutavern T."/>
            <person name="O'Shaughnessy A."/>
            <person name="Dike S."/>
            <person name="Dedhia N."/>
            <person name="Preston R."/>
            <person name="Balija V."/>
            <person name="McCombie W.R."/>
            <person name="Chow T."/>
            <person name="Chen H."/>
            <person name="Chung M."/>
            <person name="Chen C."/>
            <person name="Shaw J."/>
            <person name="Wu H."/>
            <person name="Hsiao K."/>
            <person name="Chao Y."/>
            <person name="Chu M."/>
            <person name="Cheng C."/>
            <person name="Hour A."/>
            <person name="Lee P."/>
            <person name="Lin S."/>
            <person name="Lin Y."/>
            <person name="Liou J."/>
            <person name="Liu S."/>
            <person name="Hsing Y."/>
            <person name="Raghuvanshi S."/>
            <person name="Mohanty A."/>
            <person name="Bharti A.K."/>
            <person name="Gaur A."/>
            <person name="Gupta V."/>
            <person name="Kumar D."/>
            <person name="Ravi V."/>
            <person name="Vij S."/>
            <person name="Kapur A."/>
            <person name="Khurana P."/>
            <person name="Khurana P."/>
            <person name="Khurana J.P."/>
            <person name="Tyagi A.K."/>
            <person name="Gaikwad K."/>
            <person name="Singh A."/>
            <person name="Dalal V."/>
            <person name="Srivastava S."/>
            <person name="Dixit A."/>
            <person name="Pal A.K."/>
            <person name="Ghazi I.A."/>
            <person name="Yadav M."/>
            <person name="Pandit A."/>
            <person name="Bhargava A."/>
            <person name="Sureshbabu K."/>
            <person name="Batra K."/>
            <person name="Sharma T.R."/>
            <person name="Mohapatra T."/>
            <person name="Singh N.K."/>
            <person name="Messing J."/>
            <person name="Nelson A.B."/>
            <person name="Fuks G."/>
            <person name="Kavchok S."/>
            <person name="Keizer G."/>
            <person name="Linton E."/>
            <person name="Llaca V."/>
            <person name="Song R."/>
            <person name="Tanyolac B."/>
            <person name="Young S."/>
            <person name="Ho-Il K."/>
            <person name="Hahn J.H."/>
            <person name="Sangsakoo G."/>
            <person name="Vanavichit A."/>
            <person name="de Mattos Luiz.A.T."/>
            <person name="Zimmer P.D."/>
            <person name="Malone G."/>
            <person name="Dellagostin O."/>
            <person name="de Oliveira A.C."/>
            <person name="Bevan M."/>
            <person name="Bancroft I."/>
            <person name="Minx P."/>
            <person name="Cordum H."/>
            <person name="Wilson R."/>
            <person name="Cheng Z."/>
            <person name="Jin W."/>
            <person name="Jiang J."/>
            <person name="Leong S.A."/>
            <person name="Iwama H."/>
            <person name="Gojobori T."/>
            <person name="Itoh T."/>
            <person name="Niimura Y."/>
            <person name="Fujii Y."/>
            <person name="Habara T."/>
            <person name="Sakai H."/>
            <person name="Sato Y."/>
            <person name="Wilson G."/>
            <person name="Kumar K."/>
            <person name="McCouch S."/>
            <person name="Juretic N."/>
            <person name="Hoen D."/>
            <person name="Wright S."/>
            <person name="Bruskiewich R."/>
            <person name="Bureau T."/>
            <person name="Miyao A."/>
            <person name="Hirochika H."/>
            <person name="Nishikawa T."/>
            <person name="Kadowaki K."/>
            <person name="Sugiura M."/>
            <person name="Burr B."/>
            <person name="Sasaki T."/>
        </authorList>
    </citation>
    <scope>NUCLEOTIDE SEQUENCE [LARGE SCALE GENOMIC DNA]</scope>
    <source>
        <strain evidence="4">cv. Nipponbare</strain>
    </source>
</reference>
<reference evidence="3" key="1">
    <citation type="submission" date="2001-07" db="EMBL/GenBank/DDBJ databases">
        <title>Oryza sativa nipponbare(GA3) genomic DNA, chromosome 7, BAC clone:OJ1417_E01.</title>
        <authorList>
            <person name="Sasaki T."/>
            <person name="Matsumoto T."/>
            <person name="Yamamoto K."/>
        </authorList>
    </citation>
    <scope>NUCLEOTIDE SEQUENCE</scope>
</reference>
<dbReference type="EMBL" id="AP004010">
    <property type="protein sequence ID" value="BAC21391.1"/>
    <property type="molecule type" value="Genomic_DNA"/>
</dbReference>
<dbReference type="AlphaFoldDB" id="Q8GRX6"/>
<feature type="region of interest" description="Disordered" evidence="1">
    <location>
        <begin position="1"/>
        <end position="56"/>
    </location>
</feature>
<protein>
    <submittedName>
        <fullName evidence="2">Uncharacterized protein</fullName>
    </submittedName>
</protein>
<evidence type="ECO:0000313" key="2">
    <source>
        <dbReference type="EMBL" id="BAC21391.1"/>
    </source>
</evidence>
<evidence type="ECO:0000256" key="1">
    <source>
        <dbReference type="SAM" id="MobiDB-lite"/>
    </source>
</evidence>
<gene>
    <name evidence="2" type="primary">OJ1351_C05.108</name>
    <name evidence="3" type="synonym">OJ1417_E01.134</name>
</gene>
<reference evidence="2" key="2">
    <citation type="submission" date="2001-08" db="EMBL/GenBank/DDBJ databases">
        <title>Oryza sativa nipponbare(GA3) genomic DNA, chromosome 7, BAC clone:OJ1351_C05.</title>
        <authorList>
            <person name="Sasaki T."/>
            <person name="Matsumoto T."/>
            <person name="Yamamoto K."/>
        </authorList>
    </citation>
    <scope>NUCLEOTIDE SEQUENCE</scope>
</reference>
<dbReference type="EMBL" id="AP003829">
    <property type="protein sequence ID" value="BAC45063.1"/>
    <property type="molecule type" value="Genomic_DNA"/>
</dbReference>